<name>A0A8S3ZTS6_9EUPU</name>
<keyword evidence="9" id="KW-1185">Reference proteome</keyword>
<evidence type="ECO:0000313" key="9">
    <source>
        <dbReference type="Proteomes" id="UP000678393"/>
    </source>
</evidence>
<comment type="similarity">
    <text evidence="2">Belongs to the Stoned B family.</text>
</comment>
<evidence type="ECO:0000256" key="1">
    <source>
        <dbReference type="ARBA" id="ARBA00004496"/>
    </source>
</evidence>
<organism evidence="8 9">
    <name type="scientific">Candidula unifasciata</name>
    <dbReference type="NCBI Taxonomy" id="100452"/>
    <lineage>
        <taxon>Eukaryota</taxon>
        <taxon>Metazoa</taxon>
        <taxon>Spiralia</taxon>
        <taxon>Lophotrochozoa</taxon>
        <taxon>Mollusca</taxon>
        <taxon>Gastropoda</taxon>
        <taxon>Heterobranchia</taxon>
        <taxon>Euthyneura</taxon>
        <taxon>Panpulmonata</taxon>
        <taxon>Eupulmonata</taxon>
        <taxon>Stylommatophora</taxon>
        <taxon>Helicina</taxon>
        <taxon>Helicoidea</taxon>
        <taxon>Geomitridae</taxon>
        <taxon>Candidula</taxon>
    </lineage>
</organism>
<feature type="compositionally biased region" description="Basic and acidic residues" evidence="5">
    <location>
        <begin position="943"/>
        <end position="960"/>
    </location>
</feature>
<proteinExistence type="inferred from homology"/>
<dbReference type="EMBL" id="CAJHNH020004580">
    <property type="protein sequence ID" value="CAG5131320.1"/>
    <property type="molecule type" value="Genomic_DNA"/>
</dbReference>
<evidence type="ECO:0000256" key="5">
    <source>
        <dbReference type="SAM" id="MobiDB-lite"/>
    </source>
</evidence>
<evidence type="ECO:0000259" key="7">
    <source>
        <dbReference type="PROSITE" id="PS51072"/>
    </source>
</evidence>
<dbReference type="GO" id="GO:0006897">
    <property type="term" value="P:endocytosis"/>
    <property type="evidence" value="ECO:0007669"/>
    <property type="project" value="UniProtKB-KW"/>
</dbReference>
<dbReference type="InterPro" id="IPR036168">
    <property type="entry name" value="AP2_Mu_C_sf"/>
</dbReference>
<feature type="compositionally biased region" description="Polar residues" evidence="5">
    <location>
        <begin position="193"/>
        <end position="206"/>
    </location>
</feature>
<evidence type="ECO:0000256" key="2">
    <source>
        <dbReference type="ARBA" id="ARBA00005579"/>
    </source>
</evidence>
<dbReference type="Gene3D" id="2.60.40.1170">
    <property type="entry name" value="Mu homology domain, subdomain B"/>
    <property type="match status" value="1"/>
</dbReference>
<keyword evidence="4" id="KW-0254">Endocytosis</keyword>
<protein>
    <recommendedName>
        <fullName evidence="10">Protein stoned-B</fullName>
    </recommendedName>
</protein>
<dbReference type="GO" id="GO:0005737">
    <property type="term" value="C:cytoplasm"/>
    <property type="evidence" value="ECO:0007669"/>
    <property type="project" value="UniProtKB-SubCell"/>
</dbReference>
<feature type="region of interest" description="Disordered" evidence="5">
    <location>
        <begin position="943"/>
        <end position="981"/>
    </location>
</feature>
<feature type="region of interest" description="Disordered" evidence="5">
    <location>
        <begin position="193"/>
        <end position="213"/>
    </location>
</feature>
<evidence type="ECO:0000256" key="4">
    <source>
        <dbReference type="ARBA" id="ARBA00022583"/>
    </source>
</evidence>
<feature type="compositionally biased region" description="Pro residues" evidence="5">
    <location>
        <begin position="900"/>
        <end position="913"/>
    </location>
</feature>
<feature type="domain" description="SHD" evidence="6">
    <location>
        <begin position="990"/>
        <end position="1139"/>
    </location>
</feature>
<dbReference type="SUPFAM" id="SSF49447">
    <property type="entry name" value="Second domain of Mu2 adaptin subunit (ap50) of ap2 adaptor"/>
    <property type="match status" value="1"/>
</dbReference>
<feature type="compositionally biased region" description="Basic residues" evidence="5">
    <location>
        <begin position="520"/>
        <end position="529"/>
    </location>
</feature>
<evidence type="ECO:0008006" key="10">
    <source>
        <dbReference type="Google" id="ProtNLM"/>
    </source>
</evidence>
<sequence length="1469" mass="161835">MSTGSYDEASNLVKDPTSPLSLAEVDDVFDKLGEAEGATAADTEDAHNKPTAASGKGPKVTSKHGIFKKPKSSKGLGFLIKAREGAKKSKSPLAGKSKGKKHKDLDDDDFLDELGAGGEGEGEVDENVKAKSEHWQMFQQMQERIKLNVLKTQSNIGKLASGHISPSGRISPAKDRDDDVNSSIRFANLNEQDSVNSDQGTDNTLNAFGEEDSNNINNYYDSSDLANLISLPHFTVSSPSAFTTSLGADTSFSMEQDALQEALGQERASNTPPATLVDEFDLLGLSVNPVTTAPVSKVSQQSSLNEDLLGLDDFMSQPVSRDMSQENLTTDWLAGFSTAESSAQSSLCPSPVQFDVDMFVNQGKLVPESTAVSDLARSLVDDFLQWGAGNADEPLSKNPFQSDDFGSDHGLKPNAFNPFATIVESDDPDGGSDFMGGYSEITPLEKIGAEKRTDPFCTDSNPVSAQDLTSAFSSVDPFAPSPAFSAPLDINANAAVPISAAPIPAAPAPTAPVPPARPAQHPHSRKTSRKSSNPFLLTDDDFAGGEITFDDNFFASRGIFHAPSKDQDSIWGVSSTSESQVASSGTFSEPAANPFQDDLFTTGNFSPAINQAFGFGDETSKNQAFGFGDETSKNQAFGFGGETSKNQAFGFGDETSKHQPIGFGDETSKNQTFGFGNETSKNQTFGFGDETSKNQTFGFGDETSKNQTFGFGDETSKNQTFGFGDETSKNQTFGFGDETSKNQTFGFGDETSTLQPINPFLTASFENIASQTQSQSFSADNPFASMVADTSPALSPVHSGSQNVGMDSLLDAGLDVSKGSKPSASIDLNFDPLARMSEKTEILVESLVPGGDLFGSQGDNFGHFDTKPVPNEEDGPSGGLKLTIKSLSQMEQKETSGPIPMLPPPPQKPPKSPLMPQRENPFNRESPPEENFASFAEIEEELKKKAEAESAPVADKKEYVRSLTSEDSSPEEEGPLEPLEPFHLNQGKEFWKLMVRQPTKKKLAGNRFWKMTIVRLGTSKDGPVVRLFMEEKDTEPFQELPLQPCYSISDISMQQYDQFGKIHTVKIQYIFYRERVGIRPERITPSFVRKPKPNMILDHAPQVSELIKLGSLDIDEITSFVWAMEDTLMKLECHRDKTLTYTKDEVQAEVWDEYFAVIDKDGHVVSQKARVRIFFLAFLTGMPACELGISDRRRKGKEVVGRHDIIPVRTEDWIRIEDPEFHHVVDLDTYNRTHNIRFHPLDACQFELVRFRVRPKANRELPLQLRVTQLMKGRHFEVRVDLLVTGYHAFSKKCGQFPCEDIEVRIKVPEVWIYYFRYEKRFGYGSLKAMARKPGRIKGLERISVMAQGLLTPALMEASVGSAKYEHLYRSVVWRIPRLPERNHGAYKNHLFVLHLALGQHDEIPDQLEQWADVSFTMPASTVSKAQVRSISVENPDPPEKWVRYIAKYQYKVEIDNQVETESDKDASD</sequence>
<dbReference type="InterPro" id="IPR012320">
    <property type="entry name" value="SHD_dom"/>
</dbReference>
<dbReference type="PROSITE" id="PS51072">
    <property type="entry name" value="MHD"/>
    <property type="match status" value="1"/>
</dbReference>
<dbReference type="FunFam" id="2.60.40.1170:FF:000022">
    <property type="entry name" value="AP-1 complex subunit mu"/>
    <property type="match status" value="1"/>
</dbReference>
<dbReference type="OrthoDB" id="10063141at2759"/>
<feature type="region of interest" description="Disordered" evidence="5">
    <location>
        <begin position="507"/>
        <end position="537"/>
    </location>
</feature>
<dbReference type="PANTHER" id="PTHR10529">
    <property type="entry name" value="AP COMPLEX SUBUNIT MU"/>
    <property type="match status" value="1"/>
</dbReference>
<reference evidence="8" key="1">
    <citation type="submission" date="2021-04" db="EMBL/GenBank/DDBJ databases">
        <authorList>
            <consortium name="Molecular Ecology Group"/>
        </authorList>
    </citation>
    <scope>NUCLEOTIDE SEQUENCE</scope>
</reference>
<feature type="domain" description="MHD" evidence="7">
    <location>
        <begin position="1143"/>
        <end position="1456"/>
    </location>
</feature>
<evidence type="ECO:0000256" key="3">
    <source>
        <dbReference type="ARBA" id="ARBA00022490"/>
    </source>
</evidence>
<evidence type="ECO:0000259" key="6">
    <source>
        <dbReference type="PROSITE" id="PS51070"/>
    </source>
</evidence>
<feature type="compositionally biased region" description="Basic residues" evidence="5">
    <location>
        <begin position="61"/>
        <end position="72"/>
    </location>
</feature>
<dbReference type="Proteomes" id="UP000678393">
    <property type="component" value="Unassembled WGS sequence"/>
</dbReference>
<dbReference type="InterPro" id="IPR028565">
    <property type="entry name" value="MHD"/>
</dbReference>
<feature type="region of interest" description="Disordered" evidence="5">
    <location>
        <begin position="858"/>
        <end position="929"/>
    </location>
</feature>
<feature type="region of interest" description="Disordered" evidence="5">
    <location>
        <begin position="33"/>
        <end position="126"/>
    </location>
</feature>
<comment type="subcellular location">
    <subcellularLocation>
        <location evidence="1">Cytoplasm</location>
    </subcellularLocation>
</comment>
<gene>
    <name evidence="8" type="ORF">CUNI_LOCUS16878</name>
</gene>
<feature type="region of interest" description="Disordered" evidence="5">
    <location>
        <begin position="1"/>
        <end position="20"/>
    </location>
</feature>
<dbReference type="InterPro" id="IPR050431">
    <property type="entry name" value="Adaptor_comp_med_subunit"/>
</dbReference>
<comment type="caution">
    <text evidence="8">The sequence shown here is derived from an EMBL/GenBank/DDBJ whole genome shotgun (WGS) entry which is preliminary data.</text>
</comment>
<accession>A0A8S3ZTS6</accession>
<evidence type="ECO:0000313" key="8">
    <source>
        <dbReference type="EMBL" id="CAG5131320.1"/>
    </source>
</evidence>
<dbReference type="PROSITE" id="PS51070">
    <property type="entry name" value="SHD"/>
    <property type="match status" value="1"/>
</dbReference>
<feature type="compositionally biased region" description="Pro residues" evidence="5">
    <location>
        <begin position="507"/>
        <end position="517"/>
    </location>
</feature>
<keyword evidence="3" id="KW-0963">Cytoplasm</keyword>
<dbReference type="Pfam" id="PF00928">
    <property type="entry name" value="Adap_comp_sub"/>
    <property type="match status" value="1"/>
</dbReference>